<evidence type="ECO:0000313" key="1">
    <source>
        <dbReference type="EMBL" id="KAH3844920.1"/>
    </source>
</evidence>
<accession>A0A9D4QWN3</accession>
<comment type="caution">
    <text evidence="1">The sequence shown here is derived from an EMBL/GenBank/DDBJ whole genome shotgun (WGS) entry which is preliminary data.</text>
</comment>
<sequence>MQSRTSRDDLMEVSLKSTLDVLGKLFLGSDQWLVMSIVAINMTQRAKSRKNIFAKLSALPWQSNFVLLRAARHELSLNCLPPHIIRSH</sequence>
<proteinExistence type="predicted"/>
<gene>
    <name evidence="1" type="ORF">DPMN_087186</name>
</gene>
<dbReference type="Proteomes" id="UP000828390">
    <property type="component" value="Unassembled WGS sequence"/>
</dbReference>
<reference evidence="1" key="2">
    <citation type="submission" date="2020-11" db="EMBL/GenBank/DDBJ databases">
        <authorList>
            <person name="McCartney M.A."/>
            <person name="Auch B."/>
            <person name="Kono T."/>
            <person name="Mallez S."/>
            <person name="Becker A."/>
            <person name="Gohl D.M."/>
            <person name="Silverstein K.A.T."/>
            <person name="Koren S."/>
            <person name="Bechman K.B."/>
            <person name="Herman A."/>
            <person name="Abrahante J.E."/>
            <person name="Garbe J."/>
        </authorList>
    </citation>
    <scope>NUCLEOTIDE SEQUENCE</scope>
    <source>
        <strain evidence="1">Duluth1</strain>
        <tissue evidence="1">Whole animal</tissue>
    </source>
</reference>
<keyword evidence="2" id="KW-1185">Reference proteome</keyword>
<evidence type="ECO:0000313" key="2">
    <source>
        <dbReference type="Proteomes" id="UP000828390"/>
    </source>
</evidence>
<dbReference type="EMBL" id="JAIWYP010000003">
    <property type="protein sequence ID" value="KAH3844920.1"/>
    <property type="molecule type" value="Genomic_DNA"/>
</dbReference>
<reference evidence="1" key="1">
    <citation type="journal article" date="2019" name="bioRxiv">
        <title>The Genome of the Zebra Mussel, Dreissena polymorpha: A Resource for Invasive Species Research.</title>
        <authorList>
            <person name="McCartney M.A."/>
            <person name="Auch B."/>
            <person name="Kono T."/>
            <person name="Mallez S."/>
            <person name="Zhang Y."/>
            <person name="Obille A."/>
            <person name="Becker A."/>
            <person name="Abrahante J.E."/>
            <person name="Garbe J."/>
            <person name="Badalamenti J.P."/>
            <person name="Herman A."/>
            <person name="Mangelson H."/>
            <person name="Liachko I."/>
            <person name="Sullivan S."/>
            <person name="Sone E.D."/>
            <person name="Koren S."/>
            <person name="Silverstein K.A.T."/>
            <person name="Beckman K.B."/>
            <person name="Gohl D.M."/>
        </authorList>
    </citation>
    <scope>NUCLEOTIDE SEQUENCE</scope>
    <source>
        <strain evidence="1">Duluth1</strain>
        <tissue evidence="1">Whole animal</tissue>
    </source>
</reference>
<dbReference type="AlphaFoldDB" id="A0A9D4QWN3"/>
<name>A0A9D4QWN3_DREPO</name>
<organism evidence="1 2">
    <name type="scientific">Dreissena polymorpha</name>
    <name type="common">Zebra mussel</name>
    <name type="synonym">Mytilus polymorpha</name>
    <dbReference type="NCBI Taxonomy" id="45954"/>
    <lineage>
        <taxon>Eukaryota</taxon>
        <taxon>Metazoa</taxon>
        <taxon>Spiralia</taxon>
        <taxon>Lophotrochozoa</taxon>
        <taxon>Mollusca</taxon>
        <taxon>Bivalvia</taxon>
        <taxon>Autobranchia</taxon>
        <taxon>Heteroconchia</taxon>
        <taxon>Euheterodonta</taxon>
        <taxon>Imparidentia</taxon>
        <taxon>Neoheterodontei</taxon>
        <taxon>Myida</taxon>
        <taxon>Dreissenoidea</taxon>
        <taxon>Dreissenidae</taxon>
        <taxon>Dreissena</taxon>
    </lineage>
</organism>
<protein>
    <submittedName>
        <fullName evidence="1">Uncharacterized protein</fullName>
    </submittedName>
</protein>